<dbReference type="AlphaFoldDB" id="A0A0C3DUN8"/>
<name>A0A0C3DUN8_9AGAM</name>
<protein>
    <submittedName>
        <fullName evidence="1">Uncharacterized protein</fullName>
    </submittedName>
</protein>
<dbReference type="Proteomes" id="UP000053989">
    <property type="component" value="Unassembled WGS sequence"/>
</dbReference>
<sequence>MTSKLLKVVDLLSVNDISAINTEDGGEHALHRINNKTTSTVLSPPMVHSCQKIPLSPVYRLPPELLSIIFLQYTRQWHCEYSLSTSTAEIPRWVYVSYVCQYWRNIALNCSDLWTHLFFISSRWMDELLRRSKTAPLIIHADISCLRTDRAIRAIKPLIKALGHMDRIQDLWISFPINITAKVFAGLTCARLTARPAPLLRSFHLSSQNRMEVRKDIFAGVMPCLREVHLEFCQVHWSSPIFNFALTELNLCRLTNHSEMDFHGLLLALRRLSSLRRLYLDGILPDAAMANTRNMQPVPVKATLPRLEKITLVDSVSRVSSLLDHLEFPQSTIVRLECTYLNTPDPVVFQPFIRDRFGNHPSLPPSPVLCQPVFLRSLDIRRSGPWEDGWKVTCGTSNTYGANIHLLEGEAYQDVQFPLQVEFVPMPGGGEIALHGIIAFIRTLPVAHLNMITLHGDNSYHNNQYLWTEVFKDAQELRVIRLECSDANPLICALQPRNRATFAYSLTDIEFKEVHFNQAARNKRWSKWSHDHCESGCLYCLHDAVVSCAEVGNVIQRLCFDNCTGITKNYVTKLSELVGKVEWTPQMVKCAVLCLLCRY</sequence>
<dbReference type="SUPFAM" id="SSF52047">
    <property type="entry name" value="RNI-like"/>
    <property type="match status" value="1"/>
</dbReference>
<dbReference type="STRING" id="1036808.A0A0C3DUN8"/>
<accession>A0A0C3DUN8</accession>
<proteinExistence type="predicted"/>
<dbReference type="OrthoDB" id="3181669at2759"/>
<reference evidence="1 2" key="1">
    <citation type="submission" date="2014-04" db="EMBL/GenBank/DDBJ databases">
        <authorList>
            <consortium name="DOE Joint Genome Institute"/>
            <person name="Kuo A."/>
            <person name="Kohler A."/>
            <person name="Nagy L.G."/>
            <person name="Floudas D."/>
            <person name="Copeland A."/>
            <person name="Barry K.W."/>
            <person name="Cichocki N."/>
            <person name="Veneault-Fourrey C."/>
            <person name="LaButti K."/>
            <person name="Lindquist E.A."/>
            <person name="Lipzen A."/>
            <person name="Lundell T."/>
            <person name="Morin E."/>
            <person name="Murat C."/>
            <person name="Sun H."/>
            <person name="Tunlid A."/>
            <person name="Henrissat B."/>
            <person name="Grigoriev I.V."/>
            <person name="Hibbett D.S."/>
            <person name="Martin F."/>
            <person name="Nordberg H.P."/>
            <person name="Cantor M.N."/>
            <person name="Hua S.X."/>
        </authorList>
    </citation>
    <scope>NUCLEOTIDE SEQUENCE [LARGE SCALE GENOMIC DNA]</scope>
    <source>
        <strain evidence="1 2">Foug A</strain>
    </source>
</reference>
<dbReference type="EMBL" id="KN822029">
    <property type="protein sequence ID" value="KIM64330.1"/>
    <property type="molecule type" value="Genomic_DNA"/>
</dbReference>
<gene>
    <name evidence="1" type="ORF">SCLCIDRAFT_1213433</name>
</gene>
<evidence type="ECO:0000313" key="1">
    <source>
        <dbReference type="EMBL" id="KIM64330.1"/>
    </source>
</evidence>
<keyword evidence="2" id="KW-1185">Reference proteome</keyword>
<organism evidence="1 2">
    <name type="scientific">Scleroderma citrinum Foug A</name>
    <dbReference type="NCBI Taxonomy" id="1036808"/>
    <lineage>
        <taxon>Eukaryota</taxon>
        <taxon>Fungi</taxon>
        <taxon>Dikarya</taxon>
        <taxon>Basidiomycota</taxon>
        <taxon>Agaricomycotina</taxon>
        <taxon>Agaricomycetes</taxon>
        <taxon>Agaricomycetidae</taxon>
        <taxon>Boletales</taxon>
        <taxon>Sclerodermatineae</taxon>
        <taxon>Sclerodermataceae</taxon>
        <taxon>Scleroderma</taxon>
    </lineage>
</organism>
<dbReference type="InParanoid" id="A0A0C3DUN8"/>
<reference evidence="2" key="2">
    <citation type="submission" date="2015-01" db="EMBL/GenBank/DDBJ databases">
        <title>Evolutionary Origins and Diversification of the Mycorrhizal Mutualists.</title>
        <authorList>
            <consortium name="DOE Joint Genome Institute"/>
            <consortium name="Mycorrhizal Genomics Consortium"/>
            <person name="Kohler A."/>
            <person name="Kuo A."/>
            <person name="Nagy L.G."/>
            <person name="Floudas D."/>
            <person name="Copeland A."/>
            <person name="Barry K.W."/>
            <person name="Cichocki N."/>
            <person name="Veneault-Fourrey C."/>
            <person name="LaButti K."/>
            <person name="Lindquist E.A."/>
            <person name="Lipzen A."/>
            <person name="Lundell T."/>
            <person name="Morin E."/>
            <person name="Murat C."/>
            <person name="Riley R."/>
            <person name="Ohm R."/>
            <person name="Sun H."/>
            <person name="Tunlid A."/>
            <person name="Henrissat B."/>
            <person name="Grigoriev I.V."/>
            <person name="Hibbett D.S."/>
            <person name="Martin F."/>
        </authorList>
    </citation>
    <scope>NUCLEOTIDE SEQUENCE [LARGE SCALE GENOMIC DNA]</scope>
    <source>
        <strain evidence="2">Foug A</strain>
    </source>
</reference>
<dbReference type="HOGENOM" id="CLU_024199_2_2_1"/>
<evidence type="ECO:0000313" key="2">
    <source>
        <dbReference type="Proteomes" id="UP000053989"/>
    </source>
</evidence>